<keyword evidence="3" id="KW-1185">Reference proteome</keyword>
<protein>
    <submittedName>
        <fullName evidence="2">Uncharacterized protein</fullName>
    </submittedName>
</protein>
<accession>A0A5C3P1R9</accession>
<dbReference type="AlphaFoldDB" id="A0A5C3P1R9"/>
<organism evidence="2 3">
    <name type="scientific">Polyporus arcularius HHB13444</name>
    <dbReference type="NCBI Taxonomy" id="1314778"/>
    <lineage>
        <taxon>Eukaryota</taxon>
        <taxon>Fungi</taxon>
        <taxon>Dikarya</taxon>
        <taxon>Basidiomycota</taxon>
        <taxon>Agaricomycotina</taxon>
        <taxon>Agaricomycetes</taxon>
        <taxon>Polyporales</taxon>
        <taxon>Polyporaceae</taxon>
        <taxon>Polyporus</taxon>
    </lineage>
</organism>
<dbReference type="Proteomes" id="UP000308197">
    <property type="component" value="Unassembled WGS sequence"/>
</dbReference>
<dbReference type="EMBL" id="ML211393">
    <property type="protein sequence ID" value="TFK83431.1"/>
    <property type="molecule type" value="Genomic_DNA"/>
</dbReference>
<dbReference type="InParanoid" id="A0A5C3P1R9"/>
<feature type="region of interest" description="Disordered" evidence="1">
    <location>
        <begin position="41"/>
        <end position="66"/>
    </location>
</feature>
<sequence>MEMWAQARPSTPAILVTVSHDPRHGTIYLMFCVSLVGAAEPRHSGSASSQSVQRPSPTPRTASRRACCYRPTQYRRRIPPGLSRLC</sequence>
<evidence type="ECO:0000313" key="2">
    <source>
        <dbReference type="EMBL" id="TFK83431.1"/>
    </source>
</evidence>
<name>A0A5C3P1R9_9APHY</name>
<gene>
    <name evidence="2" type="ORF">K466DRAFT_262809</name>
</gene>
<evidence type="ECO:0000256" key="1">
    <source>
        <dbReference type="SAM" id="MobiDB-lite"/>
    </source>
</evidence>
<evidence type="ECO:0000313" key="3">
    <source>
        <dbReference type="Proteomes" id="UP000308197"/>
    </source>
</evidence>
<proteinExistence type="predicted"/>
<reference evidence="2 3" key="1">
    <citation type="journal article" date="2019" name="Nat. Ecol. Evol.">
        <title>Megaphylogeny resolves global patterns of mushroom evolution.</title>
        <authorList>
            <person name="Varga T."/>
            <person name="Krizsan K."/>
            <person name="Foldi C."/>
            <person name="Dima B."/>
            <person name="Sanchez-Garcia M."/>
            <person name="Sanchez-Ramirez S."/>
            <person name="Szollosi G.J."/>
            <person name="Szarkandi J.G."/>
            <person name="Papp V."/>
            <person name="Albert L."/>
            <person name="Andreopoulos W."/>
            <person name="Angelini C."/>
            <person name="Antonin V."/>
            <person name="Barry K.W."/>
            <person name="Bougher N.L."/>
            <person name="Buchanan P."/>
            <person name="Buyck B."/>
            <person name="Bense V."/>
            <person name="Catcheside P."/>
            <person name="Chovatia M."/>
            <person name="Cooper J."/>
            <person name="Damon W."/>
            <person name="Desjardin D."/>
            <person name="Finy P."/>
            <person name="Geml J."/>
            <person name="Haridas S."/>
            <person name="Hughes K."/>
            <person name="Justo A."/>
            <person name="Karasinski D."/>
            <person name="Kautmanova I."/>
            <person name="Kiss B."/>
            <person name="Kocsube S."/>
            <person name="Kotiranta H."/>
            <person name="LaButti K.M."/>
            <person name="Lechner B.E."/>
            <person name="Liimatainen K."/>
            <person name="Lipzen A."/>
            <person name="Lukacs Z."/>
            <person name="Mihaltcheva S."/>
            <person name="Morgado L.N."/>
            <person name="Niskanen T."/>
            <person name="Noordeloos M.E."/>
            <person name="Ohm R.A."/>
            <person name="Ortiz-Santana B."/>
            <person name="Ovrebo C."/>
            <person name="Racz N."/>
            <person name="Riley R."/>
            <person name="Savchenko A."/>
            <person name="Shiryaev A."/>
            <person name="Soop K."/>
            <person name="Spirin V."/>
            <person name="Szebenyi C."/>
            <person name="Tomsovsky M."/>
            <person name="Tulloss R.E."/>
            <person name="Uehling J."/>
            <person name="Grigoriev I.V."/>
            <person name="Vagvolgyi C."/>
            <person name="Papp T."/>
            <person name="Martin F.M."/>
            <person name="Miettinen O."/>
            <person name="Hibbett D.S."/>
            <person name="Nagy L.G."/>
        </authorList>
    </citation>
    <scope>NUCLEOTIDE SEQUENCE [LARGE SCALE GENOMIC DNA]</scope>
    <source>
        <strain evidence="2 3">HHB13444</strain>
    </source>
</reference>